<comment type="caution">
    <text evidence="1">The sequence shown here is derived from an EMBL/GenBank/DDBJ whole genome shotgun (WGS) entry which is preliminary data.</text>
</comment>
<proteinExistence type="predicted"/>
<accession>A0A2V4A2Z8</accession>
<keyword evidence="2" id="KW-1185">Reference proteome</keyword>
<organism evidence="1 2">
    <name type="scientific">Marinifilum breve</name>
    <dbReference type="NCBI Taxonomy" id="2184082"/>
    <lineage>
        <taxon>Bacteria</taxon>
        <taxon>Pseudomonadati</taxon>
        <taxon>Bacteroidota</taxon>
        <taxon>Bacteroidia</taxon>
        <taxon>Marinilabiliales</taxon>
        <taxon>Marinifilaceae</taxon>
    </lineage>
</organism>
<dbReference type="Proteomes" id="UP000248079">
    <property type="component" value="Unassembled WGS sequence"/>
</dbReference>
<evidence type="ECO:0000313" key="2">
    <source>
        <dbReference type="Proteomes" id="UP000248079"/>
    </source>
</evidence>
<dbReference type="EMBL" id="QFLI01000001">
    <property type="protein sequence ID" value="PXY02898.1"/>
    <property type="molecule type" value="Genomic_DNA"/>
</dbReference>
<name>A0A2V4A2Z8_9BACT</name>
<protein>
    <submittedName>
        <fullName evidence="1">Uncharacterized protein</fullName>
    </submittedName>
</protein>
<sequence>MPMNEIYALLQHDVLFSPEEMLALLERISDLNLFDSSDLYNLLDEFKVKASGEIVERIKTFNRSTVNVDLKIPDIRELMLN</sequence>
<reference evidence="1 2" key="1">
    <citation type="submission" date="2018-05" db="EMBL/GenBank/DDBJ databases">
        <title>Marinifilum breve JC075T sp. nov., a marine bacterium isolated from Yongle Blue Hole in the South China Sea.</title>
        <authorList>
            <person name="Fu T."/>
        </authorList>
    </citation>
    <scope>NUCLEOTIDE SEQUENCE [LARGE SCALE GENOMIC DNA]</scope>
    <source>
        <strain evidence="1 2">JC075</strain>
    </source>
</reference>
<gene>
    <name evidence="1" type="ORF">DF185_02040</name>
</gene>
<dbReference type="AlphaFoldDB" id="A0A2V4A2Z8"/>
<evidence type="ECO:0000313" key="1">
    <source>
        <dbReference type="EMBL" id="PXY02898.1"/>
    </source>
</evidence>